<comment type="caution">
    <text evidence="2">The sequence shown here is derived from an EMBL/GenBank/DDBJ whole genome shotgun (WGS) entry which is preliminary data.</text>
</comment>
<gene>
    <name evidence="2" type="ORF">AY602_00400</name>
</gene>
<dbReference type="AlphaFoldDB" id="A0A854NKL3"/>
<evidence type="ECO:0000313" key="3">
    <source>
        <dbReference type="Proteomes" id="UP000197692"/>
    </source>
</evidence>
<sequence>MGPVRVRTSHKIPGSLALSVQNQGPTVQPNRNAIGDTIYRTTEHGDSYRYRSRARRADQWIPRMRAANKALSKRRKDILAYIRHTINAL</sequence>
<protein>
    <submittedName>
        <fullName evidence="2">Uncharacterized protein</fullName>
    </submittedName>
</protein>
<evidence type="ECO:0000256" key="1">
    <source>
        <dbReference type="SAM" id="MobiDB-lite"/>
    </source>
</evidence>
<dbReference type="EMBL" id="LSZF01000001">
    <property type="protein sequence ID" value="OWM36036.1"/>
    <property type="molecule type" value="Genomic_DNA"/>
</dbReference>
<name>A0A854NKL3_CORDP</name>
<evidence type="ECO:0000313" key="2">
    <source>
        <dbReference type="EMBL" id="OWM36036.1"/>
    </source>
</evidence>
<reference evidence="3" key="1">
    <citation type="submission" date="2016-02" db="EMBL/GenBank/DDBJ databases">
        <title>Genomic analyses of a collection of pathogenic Corynebacterium diphtheriae.</title>
        <authorList>
            <person name="Sangal V."/>
            <person name="Titov L."/>
        </authorList>
    </citation>
    <scope>NUCLEOTIDE SEQUENCE [LARGE SCALE GENOMIC DNA]</scope>
    <source>
        <strain evidence="3">1438</strain>
    </source>
</reference>
<feature type="region of interest" description="Disordered" evidence="1">
    <location>
        <begin position="1"/>
        <end position="34"/>
    </location>
</feature>
<accession>A0A854NKL3</accession>
<feature type="compositionally biased region" description="Polar residues" evidence="1">
    <location>
        <begin position="18"/>
        <end position="31"/>
    </location>
</feature>
<proteinExistence type="predicted"/>
<dbReference type="Proteomes" id="UP000197692">
    <property type="component" value="Unassembled WGS sequence"/>
</dbReference>
<organism evidence="2 3">
    <name type="scientific">Corynebacterium diphtheriae bv. mitis</name>
    <dbReference type="NCBI Taxonomy" id="1806053"/>
    <lineage>
        <taxon>Bacteria</taxon>
        <taxon>Bacillati</taxon>
        <taxon>Actinomycetota</taxon>
        <taxon>Actinomycetes</taxon>
        <taxon>Mycobacteriales</taxon>
        <taxon>Corynebacteriaceae</taxon>
        <taxon>Corynebacterium</taxon>
    </lineage>
</organism>